<comment type="similarity">
    <text evidence="1">Belongs to the LysR transcriptional regulatory family.</text>
</comment>
<evidence type="ECO:0000313" key="7">
    <source>
        <dbReference type="Proteomes" id="UP000199820"/>
    </source>
</evidence>
<dbReference type="Gene3D" id="1.10.10.10">
    <property type="entry name" value="Winged helix-like DNA-binding domain superfamily/Winged helix DNA-binding domain"/>
    <property type="match status" value="1"/>
</dbReference>
<sequence>MTLLQLQYFQTLAHTLHYTKTAEELHISQPSLSYAISGLESELGVKLFEKKNKKTELTIFGQQFLPYVENALSSLEDGKVVLEKLNKNASQIVHMGYFQSISSSLIPAIMESFYENTENREIRFDFAEEPGFDVFSKIRKGELDLGFCLHTADWAESVCVMRQPLYLAVPAEHPLAGRMSVSLADFADEPLIMLEQSSILRQQLDRNYAEINKVPNIVFEVRECNAALQYVNLKFGVSVLPTVHLTESDRVVFIPISDEDREYVRTIYLTRVKGKMLTVAAQKVWDHIVTNFALPKARA</sequence>
<dbReference type="Proteomes" id="UP000199820">
    <property type="component" value="Unassembled WGS sequence"/>
</dbReference>
<keyword evidence="2" id="KW-0805">Transcription regulation</keyword>
<evidence type="ECO:0000313" key="6">
    <source>
        <dbReference type="EMBL" id="SET76216.1"/>
    </source>
</evidence>
<name>A0A1I0H0B7_9FIRM</name>
<dbReference type="InterPro" id="IPR005119">
    <property type="entry name" value="LysR_subst-bd"/>
</dbReference>
<dbReference type="SUPFAM" id="SSF53850">
    <property type="entry name" value="Periplasmic binding protein-like II"/>
    <property type="match status" value="1"/>
</dbReference>
<dbReference type="AlphaFoldDB" id="A0A1I0H0B7"/>
<evidence type="ECO:0000259" key="5">
    <source>
        <dbReference type="PROSITE" id="PS50931"/>
    </source>
</evidence>
<accession>A0A1I0H0B7</accession>
<evidence type="ECO:0000256" key="4">
    <source>
        <dbReference type="ARBA" id="ARBA00023163"/>
    </source>
</evidence>
<dbReference type="InterPro" id="IPR000847">
    <property type="entry name" value="LysR_HTH_N"/>
</dbReference>
<dbReference type="EMBL" id="FOIL01000040">
    <property type="protein sequence ID" value="SET76216.1"/>
    <property type="molecule type" value="Genomic_DNA"/>
</dbReference>
<organism evidence="6 7">
    <name type="scientific">[Clostridium] aminophilum</name>
    <dbReference type="NCBI Taxonomy" id="1526"/>
    <lineage>
        <taxon>Bacteria</taxon>
        <taxon>Bacillati</taxon>
        <taxon>Bacillota</taxon>
        <taxon>Clostridia</taxon>
        <taxon>Lachnospirales</taxon>
        <taxon>Lachnospiraceae</taxon>
    </lineage>
</organism>
<dbReference type="Pfam" id="PF00126">
    <property type="entry name" value="HTH_1"/>
    <property type="match status" value="1"/>
</dbReference>
<protein>
    <submittedName>
        <fullName evidence="6">DNA-binding transcriptional regulator, LysR family</fullName>
    </submittedName>
</protein>
<dbReference type="InterPro" id="IPR036388">
    <property type="entry name" value="WH-like_DNA-bd_sf"/>
</dbReference>
<dbReference type="PROSITE" id="PS50931">
    <property type="entry name" value="HTH_LYSR"/>
    <property type="match status" value="1"/>
</dbReference>
<dbReference type="PANTHER" id="PTHR30419">
    <property type="entry name" value="HTH-TYPE TRANSCRIPTIONAL REGULATOR YBHD"/>
    <property type="match status" value="1"/>
</dbReference>
<dbReference type="SUPFAM" id="SSF46785">
    <property type="entry name" value="Winged helix' DNA-binding domain"/>
    <property type="match status" value="1"/>
</dbReference>
<feature type="domain" description="HTH lysR-type" evidence="5">
    <location>
        <begin position="1"/>
        <end position="58"/>
    </location>
</feature>
<dbReference type="Gene3D" id="3.40.190.290">
    <property type="match status" value="1"/>
</dbReference>
<dbReference type="InterPro" id="IPR036390">
    <property type="entry name" value="WH_DNA-bd_sf"/>
</dbReference>
<evidence type="ECO:0000256" key="2">
    <source>
        <dbReference type="ARBA" id="ARBA00023015"/>
    </source>
</evidence>
<dbReference type="OrthoDB" id="9785745at2"/>
<dbReference type="PRINTS" id="PR00039">
    <property type="entry name" value="HTHLYSR"/>
</dbReference>
<dbReference type="FunFam" id="1.10.10.10:FF:000001">
    <property type="entry name" value="LysR family transcriptional regulator"/>
    <property type="match status" value="1"/>
</dbReference>
<dbReference type="InterPro" id="IPR050950">
    <property type="entry name" value="HTH-type_LysR_regulators"/>
</dbReference>
<proteinExistence type="inferred from homology"/>
<dbReference type="Pfam" id="PF03466">
    <property type="entry name" value="LysR_substrate"/>
    <property type="match status" value="1"/>
</dbReference>
<evidence type="ECO:0000256" key="3">
    <source>
        <dbReference type="ARBA" id="ARBA00023125"/>
    </source>
</evidence>
<dbReference type="STRING" id="1526.SAMN02910262_02069"/>
<reference evidence="6 7" key="1">
    <citation type="submission" date="2016-10" db="EMBL/GenBank/DDBJ databases">
        <authorList>
            <person name="de Groot N.N."/>
        </authorList>
    </citation>
    <scope>NUCLEOTIDE SEQUENCE [LARGE SCALE GENOMIC DNA]</scope>
    <source>
        <strain evidence="6 7">KH1P1</strain>
    </source>
</reference>
<keyword evidence="7" id="KW-1185">Reference proteome</keyword>
<gene>
    <name evidence="6" type="ORF">SAMN04487771_104017</name>
</gene>
<dbReference type="PANTHER" id="PTHR30419:SF28">
    <property type="entry name" value="HTH-TYPE TRANSCRIPTIONAL REGULATOR BSDA"/>
    <property type="match status" value="1"/>
</dbReference>
<dbReference type="eggNOG" id="COG0583">
    <property type="taxonomic scope" value="Bacteria"/>
</dbReference>
<keyword evidence="4" id="KW-0804">Transcription</keyword>
<dbReference type="GO" id="GO:0005829">
    <property type="term" value="C:cytosol"/>
    <property type="evidence" value="ECO:0007669"/>
    <property type="project" value="TreeGrafter"/>
</dbReference>
<dbReference type="GO" id="GO:0003677">
    <property type="term" value="F:DNA binding"/>
    <property type="evidence" value="ECO:0007669"/>
    <property type="project" value="UniProtKB-KW"/>
</dbReference>
<evidence type="ECO:0000256" key="1">
    <source>
        <dbReference type="ARBA" id="ARBA00009437"/>
    </source>
</evidence>
<dbReference type="GO" id="GO:0003700">
    <property type="term" value="F:DNA-binding transcription factor activity"/>
    <property type="evidence" value="ECO:0007669"/>
    <property type="project" value="InterPro"/>
</dbReference>
<keyword evidence="3 6" id="KW-0238">DNA-binding</keyword>
<dbReference type="RefSeq" id="WP_074650036.1">
    <property type="nucleotide sequence ID" value="NZ_FOIL01000040.1"/>
</dbReference>